<keyword evidence="1" id="KW-0472">Membrane</keyword>
<organism evidence="2 3">
    <name type="scientific">Caerostris darwini</name>
    <dbReference type="NCBI Taxonomy" id="1538125"/>
    <lineage>
        <taxon>Eukaryota</taxon>
        <taxon>Metazoa</taxon>
        <taxon>Ecdysozoa</taxon>
        <taxon>Arthropoda</taxon>
        <taxon>Chelicerata</taxon>
        <taxon>Arachnida</taxon>
        <taxon>Araneae</taxon>
        <taxon>Araneomorphae</taxon>
        <taxon>Entelegynae</taxon>
        <taxon>Araneoidea</taxon>
        <taxon>Araneidae</taxon>
        <taxon>Caerostris</taxon>
    </lineage>
</organism>
<keyword evidence="3" id="KW-1185">Reference proteome</keyword>
<sequence>MSEYSNASGNSNLSEDDMLYQKRVDLGHNIVSFTLSCYQVILVCPWHEGESTPESFTEKHARKVSKLISGFGEYIWNLLESMQYYSITFRVAAIGKNLLKRYGYGPYTEIRYMAICVGFSILLVFAAQCQHYMLYWNIMRFLYHYMHNPPWYWRSSVSF</sequence>
<protein>
    <submittedName>
        <fullName evidence="2">Uncharacterized protein</fullName>
    </submittedName>
</protein>
<keyword evidence="1" id="KW-0812">Transmembrane</keyword>
<dbReference type="Proteomes" id="UP001054837">
    <property type="component" value="Unassembled WGS sequence"/>
</dbReference>
<keyword evidence="1" id="KW-1133">Transmembrane helix</keyword>
<feature type="transmembrane region" description="Helical" evidence="1">
    <location>
        <begin position="110"/>
        <end position="133"/>
    </location>
</feature>
<evidence type="ECO:0000256" key="1">
    <source>
        <dbReference type="SAM" id="Phobius"/>
    </source>
</evidence>
<reference evidence="2 3" key="1">
    <citation type="submission" date="2021-06" db="EMBL/GenBank/DDBJ databases">
        <title>Caerostris darwini draft genome.</title>
        <authorList>
            <person name="Kono N."/>
            <person name="Arakawa K."/>
        </authorList>
    </citation>
    <scope>NUCLEOTIDE SEQUENCE [LARGE SCALE GENOMIC DNA]</scope>
</reference>
<dbReference type="AlphaFoldDB" id="A0AAV4RSC7"/>
<name>A0AAV4RSC7_9ARAC</name>
<comment type="caution">
    <text evidence="2">The sequence shown here is derived from an EMBL/GenBank/DDBJ whole genome shotgun (WGS) entry which is preliminary data.</text>
</comment>
<evidence type="ECO:0000313" key="3">
    <source>
        <dbReference type="Proteomes" id="UP001054837"/>
    </source>
</evidence>
<proteinExistence type="predicted"/>
<accession>A0AAV4RSC7</accession>
<gene>
    <name evidence="2" type="ORF">CDAR_23661</name>
</gene>
<dbReference type="EMBL" id="BPLQ01006744">
    <property type="protein sequence ID" value="GIY24808.1"/>
    <property type="molecule type" value="Genomic_DNA"/>
</dbReference>
<evidence type="ECO:0000313" key="2">
    <source>
        <dbReference type="EMBL" id="GIY24808.1"/>
    </source>
</evidence>